<dbReference type="GO" id="GO:0004527">
    <property type="term" value="F:exonuclease activity"/>
    <property type="evidence" value="ECO:0007669"/>
    <property type="project" value="UniProtKB-KW"/>
</dbReference>
<dbReference type="Gene3D" id="1.10.486.10">
    <property type="entry name" value="PCRA, domain 4"/>
    <property type="match status" value="1"/>
</dbReference>
<evidence type="ECO:0000256" key="12">
    <source>
        <dbReference type="ARBA" id="ARBA00034808"/>
    </source>
</evidence>
<evidence type="ECO:0000256" key="14">
    <source>
        <dbReference type="ARBA" id="ARBA00048988"/>
    </source>
</evidence>
<evidence type="ECO:0000313" key="18">
    <source>
        <dbReference type="EMBL" id="HHL43467.1"/>
    </source>
</evidence>
<dbReference type="Gene3D" id="3.90.320.10">
    <property type="match status" value="1"/>
</dbReference>
<evidence type="ECO:0000259" key="17">
    <source>
        <dbReference type="PROSITE" id="PS51217"/>
    </source>
</evidence>
<keyword evidence="6" id="KW-0269">Exonuclease</keyword>
<keyword evidence="4 15" id="KW-0378">Hydrolase</keyword>
<dbReference type="AlphaFoldDB" id="A0A7C5R7R2"/>
<evidence type="ECO:0000256" key="13">
    <source>
        <dbReference type="ARBA" id="ARBA00034923"/>
    </source>
</evidence>
<comment type="catalytic activity">
    <reaction evidence="11">
        <text>Couples ATP hydrolysis with the unwinding of duplex DNA by translocating in the 3'-5' direction.</text>
        <dbReference type="EC" id="5.6.2.4"/>
    </reaction>
</comment>
<keyword evidence="7 15" id="KW-0067">ATP-binding</keyword>
<dbReference type="InterPro" id="IPR011335">
    <property type="entry name" value="Restrct_endonuc-II-like"/>
</dbReference>
<comment type="caution">
    <text evidence="18">The sequence shown here is derived from an EMBL/GenBank/DDBJ whole genome shotgun (WGS) entry which is preliminary data.</text>
</comment>
<evidence type="ECO:0000256" key="6">
    <source>
        <dbReference type="ARBA" id="ARBA00022839"/>
    </source>
</evidence>
<keyword evidence="10" id="KW-0413">Isomerase</keyword>
<sequence>IYRDLKAKMNVIDFDDQIMKVRALLVMAEARDWVRYKLDGGVDHILLDEAQDTAAAQWDIIKALSDEFFQPSPDRDPRIPRTLFAVGDEKQSIYSFQGAEPELFLTELQALTERQTETPNVKMSMSFRSTTKILQLVDQVFYQDAGILRTFDHDEDVVASDLGKHTAYRQDAGLIELWPAVPTPTNDIEENPTDTAPVDAAGLDSAREQLAQAVAGQIRDWLNQKEPVCVREGKDLVSRPMRPGDIMVLVKKRLGFFDALIRNLKQMGVPVAGADRLNLGASIAVQDLLSLAKFVLNPNDDLSLAEVLKSPIIGWDDQRLFETAYIGEGGRQGSLWQALPKGECRTLLNTFKLYASTHAPFEFFARVLATVPPGHTKSIKQRFLDRLGGEILDVLDVFLSRALAHQRRGAPSLMRFVRDTLVREDIIKRDMGSTQNEVRVMTVHAAKGLEAPVVILPDTTQVPSAGRELLIPFQGGGFIVNVSKNDRPEILQTAIELREKKFAQEEMRLLYVALTRAESRLLVCGFESNHKVAENSWYQWVKTALEGVGAKPMDTVFGEGMQYGERPKSCHQDVAAKPSEMVDLPSWTQQSAPTGGAHHYQVNPSRLITPDEDKTDLLTPVRSPLGDKGWGVKRYLRGNIIHKLLEILPDHPSQNRADIAKAFLLRQPLDDAQRREIFDNVFGVLDMPGFAHLFSKAAKAEVSLVGTLQTESGVLKLSGQIDRLWVGDAEVIIVDYKSNRPPAKTLDDVSLVYIRQMAAYRALLGQIYPQHKIKAGLLWTDGPTLMMLPDDLLDTVQFEAFTLEGASSA</sequence>
<dbReference type="GO" id="GO:0005524">
    <property type="term" value="F:ATP binding"/>
    <property type="evidence" value="ECO:0007669"/>
    <property type="project" value="UniProtKB-UniRule"/>
</dbReference>
<dbReference type="Gene3D" id="3.40.50.300">
    <property type="entry name" value="P-loop containing nucleotide triphosphate hydrolases"/>
    <property type="match status" value="3"/>
</dbReference>
<dbReference type="InterPro" id="IPR014016">
    <property type="entry name" value="UvrD-like_ATP-bd"/>
</dbReference>
<evidence type="ECO:0000256" key="4">
    <source>
        <dbReference type="ARBA" id="ARBA00022801"/>
    </source>
</evidence>
<keyword evidence="1" id="KW-0540">Nuclease</keyword>
<dbReference type="GO" id="GO:0043138">
    <property type="term" value="F:3'-5' DNA helicase activity"/>
    <property type="evidence" value="ECO:0007669"/>
    <property type="project" value="UniProtKB-EC"/>
</dbReference>
<protein>
    <recommendedName>
        <fullName evidence="12">DNA 3'-5' helicase</fullName>
        <ecNumber evidence="12">5.6.2.4</ecNumber>
    </recommendedName>
    <alternativeName>
        <fullName evidence="13">DNA 3'-5' helicase II</fullName>
    </alternativeName>
</protein>
<dbReference type="PROSITE" id="PS51198">
    <property type="entry name" value="UVRD_HELICASE_ATP_BIND"/>
    <property type="match status" value="1"/>
</dbReference>
<evidence type="ECO:0000256" key="11">
    <source>
        <dbReference type="ARBA" id="ARBA00034617"/>
    </source>
</evidence>
<dbReference type="SUPFAM" id="SSF52540">
    <property type="entry name" value="P-loop containing nucleoside triphosphate hydrolases"/>
    <property type="match status" value="1"/>
</dbReference>
<dbReference type="InterPro" id="IPR011604">
    <property type="entry name" value="PDDEXK-like_dom_sf"/>
</dbReference>
<accession>A0A7C5R7R2</accession>
<evidence type="ECO:0000256" key="7">
    <source>
        <dbReference type="ARBA" id="ARBA00022840"/>
    </source>
</evidence>
<evidence type="ECO:0000256" key="9">
    <source>
        <dbReference type="ARBA" id="ARBA00023204"/>
    </source>
</evidence>
<feature type="domain" description="UvrD-like helicase ATP-binding" evidence="16">
    <location>
        <begin position="1"/>
        <end position="130"/>
    </location>
</feature>
<name>A0A7C5R7R2_9PROT</name>
<evidence type="ECO:0000256" key="10">
    <source>
        <dbReference type="ARBA" id="ARBA00023235"/>
    </source>
</evidence>
<evidence type="ECO:0000256" key="5">
    <source>
        <dbReference type="ARBA" id="ARBA00022806"/>
    </source>
</evidence>
<dbReference type="PANTHER" id="PTHR11070:SF2">
    <property type="entry name" value="ATP-DEPENDENT DNA HELICASE SRS2"/>
    <property type="match status" value="1"/>
</dbReference>
<dbReference type="EMBL" id="DRMJ01000396">
    <property type="protein sequence ID" value="HHL43467.1"/>
    <property type="molecule type" value="Genomic_DNA"/>
</dbReference>
<evidence type="ECO:0000256" key="15">
    <source>
        <dbReference type="PROSITE-ProRule" id="PRU00560"/>
    </source>
</evidence>
<evidence type="ECO:0000256" key="3">
    <source>
        <dbReference type="ARBA" id="ARBA00022763"/>
    </source>
</evidence>
<dbReference type="EC" id="5.6.2.4" evidence="12"/>
<keyword evidence="2 15" id="KW-0547">Nucleotide-binding</keyword>
<dbReference type="Proteomes" id="UP000885830">
    <property type="component" value="Unassembled WGS sequence"/>
</dbReference>
<dbReference type="Pfam" id="PF00580">
    <property type="entry name" value="UvrD-helicase"/>
    <property type="match status" value="1"/>
</dbReference>
<dbReference type="GO" id="GO:0000725">
    <property type="term" value="P:recombinational repair"/>
    <property type="evidence" value="ECO:0007669"/>
    <property type="project" value="TreeGrafter"/>
</dbReference>
<dbReference type="GO" id="GO:0005829">
    <property type="term" value="C:cytosol"/>
    <property type="evidence" value="ECO:0007669"/>
    <property type="project" value="TreeGrafter"/>
</dbReference>
<dbReference type="InterPro" id="IPR014017">
    <property type="entry name" value="DNA_helicase_UvrD-like_C"/>
</dbReference>
<gene>
    <name evidence="18" type="ORF">ENJ42_07615</name>
</gene>
<comment type="caution">
    <text evidence="15">Lacks conserved residue(s) required for the propagation of feature annotation.</text>
</comment>
<organism evidence="18">
    <name type="scientific">Hellea balneolensis</name>
    <dbReference type="NCBI Taxonomy" id="287478"/>
    <lineage>
        <taxon>Bacteria</taxon>
        <taxon>Pseudomonadati</taxon>
        <taxon>Pseudomonadota</taxon>
        <taxon>Alphaproteobacteria</taxon>
        <taxon>Maricaulales</taxon>
        <taxon>Robiginitomaculaceae</taxon>
        <taxon>Hellea</taxon>
    </lineage>
</organism>
<dbReference type="InterPro" id="IPR038726">
    <property type="entry name" value="PDDEXK_AddAB-type"/>
</dbReference>
<dbReference type="InterPro" id="IPR027417">
    <property type="entry name" value="P-loop_NTPase"/>
</dbReference>
<feature type="non-terminal residue" evidence="18">
    <location>
        <position position="1"/>
    </location>
</feature>
<keyword evidence="9" id="KW-0234">DNA repair</keyword>
<dbReference type="GO" id="GO:0033202">
    <property type="term" value="C:DNA helicase complex"/>
    <property type="evidence" value="ECO:0007669"/>
    <property type="project" value="TreeGrafter"/>
</dbReference>
<evidence type="ECO:0000256" key="8">
    <source>
        <dbReference type="ARBA" id="ARBA00023125"/>
    </source>
</evidence>
<dbReference type="PROSITE" id="PS51217">
    <property type="entry name" value="UVRD_HELICASE_CTER"/>
    <property type="match status" value="1"/>
</dbReference>
<comment type="catalytic activity">
    <reaction evidence="14">
        <text>ATP + H2O = ADP + phosphate + H(+)</text>
        <dbReference type="Rhea" id="RHEA:13065"/>
        <dbReference type="ChEBI" id="CHEBI:15377"/>
        <dbReference type="ChEBI" id="CHEBI:15378"/>
        <dbReference type="ChEBI" id="CHEBI:30616"/>
        <dbReference type="ChEBI" id="CHEBI:43474"/>
        <dbReference type="ChEBI" id="CHEBI:456216"/>
        <dbReference type="EC" id="5.6.2.4"/>
    </reaction>
</comment>
<dbReference type="SUPFAM" id="SSF52980">
    <property type="entry name" value="Restriction endonuclease-like"/>
    <property type="match status" value="1"/>
</dbReference>
<dbReference type="Pfam" id="PF12705">
    <property type="entry name" value="PDDEXK_1"/>
    <property type="match status" value="1"/>
</dbReference>
<proteinExistence type="predicted"/>
<dbReference type="InterPro" id="IPR000212">
    <property type="entry name" value="DNA_helicase_UvrD/REP"/>
</dbReference>
<keyword evidence="5 15" id="KW-0347">Helicase</keyword>
<dbReference type="PANTHER" id="PTHR11070">
    <property type="entry name" value="UVRD / RECB / PCRA DNA HELICASE FAMILY MEMBER"/>
    <property type="match status" value="1"/>
</dbReference>
<evidence type="ECO:0000256" key="2">
    <source>
        <dbReference type="ARBA" id="ARBA00022741"/>
    </source>
</evidence>
<dbReference type="GO" id="GO:0003677">
    <property type="term" value="F:DNA binding"/>
    <property type="evidence" value="ECO:0007669"/>
    <property type="project" value="UniProtKB-KW"/>
</dbReference>
<reference evidence="18" key="1">
    <citation type="journal article" date="2020" name="mSystems">
        <title>Genome- and Community-Level Interaction Insights into Carbon Utilization and Element Cycling Functions of Hydrothermarchaeota in Hydrothermal Sediment.</title>
        <authorList>
            <person name="Zhou Z."/>
            <person name="Liu Y."/>
            <person name="Xu W."/>
            <person name="Pan J."/>
            <person name="Luo Z.H."/>
            <person name="Li M."/>
        </authorList>
    </citation>
    <scope>NUCLEOTIDE SEQUENCE [LARGE SCALE GENOMIC DNA]</scope>
    <source>
        <strain evidence="18">HyVt-485</strain>
    </source>
</reference>
<evidence type="ECO:0000259" key="16">
    <source>
        <dbReference type="PROSITE" id="PS51198"/>
    </source>
</evidence>
<evidence type="ECO:0000256" key="1">
    <source>
        <dbReference type="ARBA" id="ARBA00022722"/>
    </source>
</evidence>
<dbReference type="Pfam" id="PF13361">
    <property type="entry name" value="UvrD_C"/>
    <property type="match status" value="1"/>
</dbReference>
<keyword evidence="8" id="KW-0238">DNA-binding</keyword>
<keyword evidence="3" id="KW-0227">DNA damage</keyword>
<feature type="domain" description="UvrD-like helicase C-terminal" evidence="17">
    <location>
        <begin position="165"/>
        <end position="448"/>
    </location>
</feature>